<evidence type="ECO:0000256" key="2">
    <source>
        <dbReference type="ARBA" id="ARBA00023315"/>
    </source>
</evidence>
<name>A0A9P6U9N3_9FUNG</name>
<dbReference type="CDD" id="cd04301">
    <property type="entry name" value="NAT_SF"/>
    <property type="match status" value="1"/>
</dbReference>
<dbReference type="Gene3D" id="3.40.630.30">
    <property type="match status" value="1"/>
</dbReference>
<proteinExistence type="predicted"/>
<dbReference type="GO" id="GO:0004059">
    <property type="term" value="F:aralkylamine N-acetyltransferase activity"/>
    <property type="evidence" value="ECO:0007669"/>
    <property type="project" value="TreeGrafter"/>
</dbReference>
<dbReference type="SUPFAM" id="SSF55729">
    <property type="entry name" value="Acyl-CoA N-acyltransferases (Nat)"/>
    <property type="match status" value="1"/>
</dbReference>
<dbReference type="EMBL" id="JAAAJB010000121">
    <property type="protein sequence ID" value="KAG0265187.1"/>
    <property type="molecule type" value="Genomic_DNA"/>
</dbReference>
<dbReference type="AlphaFoldDB" id="A0A9P6U9N3"/>
<evidence type="ECO:0000313" key="5">
    <source>
        <dbReference type="EMBL" id="KAG0265187.1"/>
    </source>
</evidence>
<dbReference type="PROSITE" id="PS51186">
    <property type="entry name" value="GNAT"/>
    <property type="match status" value="1"/>
</dbReference>
<dbReference type="PANTHER" id="PTHR10908">
    <property type="entry name" value="SEROTONIN N-ACETYLTRANSFERASE"/>
    <property type="match status" value="1"/>
</dbReference>
<evidence type="ECO:0000259" key="4">
    <source>
        <dbReference type="PROSITE" id="PS51186"/>
    </source>
</evidence>
<feature type="region of interest" description="Disordered" evidence="3">
    <location>
        <begin position="173"/>
        <end position="194"/>
    </location>
</feature>
<dbReference type="InterPro" id="IPR051635">
    <property type="entry name" value="SNAT-like"/>
</dbReference>
<reference evidence="5" key="1">
    <citation type="journal article" date="2020" name="Fungal Divers.">
        <title>Resolving the Mortierellaceae phylogeny through synthesis of multi-gene phylogenetics and phylogenomics.</title>
        <authorList>
            <person name="Vandepol N."/>
            <person name="Liber J."/>
            <person name="Desiro A."/>
            <person name="Na H."/>
            <person name="Kennedy M."/>
            <person name="Barry K."/>
            <person name="Grigoriev I.V."/>
            <person name="Miller A.N."/>
            <person name="O'Donnell K."/>
            <person name="Stajich J.E."/>
            <person name="Bonito G."/>
        </authorList>
    </citation>
    <scope>NUCLEOTIDE SEQUENCE</scope>
    <source>
        <strain evidence="5">BC1065</strain>
    </source>
</reference>
<sequence length="241" mass="27281">MSSLLHFQLLPKEHVASAYAIEIAEYPAEEAASLENLIYRHTQAPHLFMGCYLRPTTTTNTITNTLTTNNNGHDDEQHHHHHHDKKVFVPTQDDLIGYIVSTQASGETLTHHSMSHHDPAGDSVCIHSVCIARAFQRRGYALRMLDAYLAYLEKKKDLLCPVGASTTGAGVDEHNPLDGGHIQQQQQEQQHDQRNSLKRVLLIAHDELVPLYQRAGFQWVGKSEVSHGSDPWYEMKYNLKF</sequence>
<feature type="domain" description="N-acetyltransferase" evidence="4">
    <location>
        <begin position="21"/>
        <end position="240"/>
    </location>
</feature>
<comment type="caution">
    <text evidence="5">The sequence shown here is derived from an EMBL/GenBank/DDBJ whole genome shotgun (WGS) entry which is preliminary data.</text>
</comment>
<gene>
    <name evidence="5" type="ORF">DFQ27_000783</name>
</gene>
<accession>A0A9P6U9N3</accession>
<protein>
    <recommendedName>
        <fullName evidence="4">N-acetyltransferase domain-containing protein</fullName>
    </recommendedName>
</protein>
<evidence type="ECO:0000256" key="3">
    <source>
        <dbReference type="SAM" id="MobiDB-lite"/>
    </source>
</evidence>
<evidence type="ECO:0000256" key="1">
    <source>
        <dbReference type="ARBA" id="ARBA00022679"/>
    </source>
</evidence>
<keyword evidence="1" id="KW-0808">Transferase</keyword>
<dbReference type="InterPro" id="IPR016181">
    <property type="entry name" value="Acyl_CoA_acyltransferase"/>
</dbReference>
<evidence type="ECO:0000313" key="6">
    <source>
        <dbReference type="Proteomes" id="UP000807716"/>
    </source>
</evidence>
<dbReference type="Pfam" id="PF00583">
    <property type="entry name" value="Acetyltransf_1"/>
    <property type="match status" value="1"/>
</dbReference>
<organism evidence="5 6">
    <name type="scientific">Actinomortierella ambigua</name>
    <dbReference type="NCBI Taxonomy" id="1343610"/>
    <lineage>
        <taxon>Eukaryota</taxon>
        <taxon>Fungi</taxon>
        <taxon>Fungi incertae sedis</taxon>
        <taxon>Mucoromycota</taxon>
        <taxon>Mortierellomycotina</taxon>
        <taxon>Mortierellomycetes</taxon>
        <taxon>Mortierellales</taxon>
        <taxon>Mortierellaceae</taxon>
        <taxon>Actinomortierella</taxon>
    </lineage>
</organism>
<dbReference type="OrthoDB" id="30840at2759"/>
<dbReference type="GO" id="GO:0005737">
    <property type="term" value="C:cytoplasm"/>
    <property type="evidence" value="ECO:0007669"/>
    <property type="project" value="TreeGrafter"/>
</dbReference>
<keyword evidence="6" id="KW-1185">Reference proteome</keyword>
<keyword evidence="2" id="KW-0012">Acyltransferase</keyword>
<dbReference type="InterPro" id="IPR000182">
    <property type="entry name" value="GNAT_dom"/>
</dbReference>
<dbReference type="Proteomes" id="UP000807716">
    <property type="component" value="Unassembled WGS sequence"/>
</dbReference>
<dbReference type="PANTHER" id="PTHR10908:SF0">
    <property type="entry name" value="SEROTONIN N-ACETYLTRANSFERASE"/>
    <property type="match status" value="1"/>
</dbReference>